<proteinExistence type="predicted"/>
<evidence type="ECO:0000313" key="2">
    <source>
        <dbReference type="Proteomes" id="UP000009168"/>
    </source>
</evidence>
<dbReference type="SUPFAM" id="SSF52047">
    <property type="entry name" value="RNI-like"/>
    <property type="match status" value="1"/>
</dbReference>
<name>Q22V02_TETTS</name>
<dbReference type="Proteomes" id="UP000009168">
    <property type="component" value="Unassembled WGS sequence"/>
</dbReference>
<evidence type="ECO:0008006" key="3">
    <source>
        <dbReference type="Google" id="ProtNLM"/>
    </source>
</evidence>
<dbReference type="AlphaFoldDB" id="Q22V02"/>
<dbReference type="RefSeq" id="XP_001009391.2">
    <property type="nucleotide sequence ID" value="XM_001009391.2"/>
</dbReference>
<organism evidence="1 2">
    <name type="scientific">Tetrahymena thermophila (strain SB210)</name>
    <dbReference type="NCBI Taxonomy" id="312017"/>
    <lineage>
        <taxon>Eukaryota</taxon>
        <taxon>Sar</taxon>
        <taxon>Alveolata</taxon>
        <taxon>Ciliophora</taxon>
        <taxon>Intramacronucleata</taxon>
        <taxon>Oligohymenophorea</taxon>
        <taxon>Hymenostomatida</taxon>
        <taxon>Tetrahymenina</taxon>
        <taxon>Tetrahymenidae</taxon>
        <taxon>Tetrahymena</taxon>
    </lineage>
</organism>
<dbReference type="InterPro" id="IPR032675">
    <property type="entry name" value="LRR_dom_sf"/>
</dbReference>
<dbReference type="OrthoDB" id="120976at2759"/>
<dbReference type="EMBL" id="GG662798">
    <property type="protein sequence ID" value="EAR89146.2"/>
    <property type="molecule type" value="Genomic_DNA"/>
</dbReference>
<dbReference type="InParanoid" id="Q22V02"/>
<dbReference type="GeneID" id="7834663"/>
<dbReference type="Gene3D" id="3.80.10.10">
    <property type="entry name" value="Ribonuclease Inhibitor"/>
    <property type="match status" value="2"/>
</dbReference>
<sequence>MSLVNNNLKIKTASFCQDQNNILEQLLIYLQNNYKQFQDLNYFYDNSFYLVLTSLNAQRNQEVGLIIHRLKKTEKIENQYSSLHEINQIQNQIQFGQIFSSFMIIIQTEESHELEQNQNFFQEAFFVQELRIINNQNYKKENKVFTLDEINKENSLMVSQLMIDCDWNQKFEYYEENFIQKLEMCKNLNSLNYQQLYSEVSEEDLNKIFLKIEKCENFIDLTLYFKIQDSTIDFDSYLNKLQNLNKLVNLNIKIQNTINQIKFSSIGNLSQLNQLSIIRYNSLIKNQFDLQSLAEAISKLKNLNHLTIHLQDEENQLNSFFQGFPKSSNIIYLNLELTLDFQGQEWTNYFGKMLANQIYLKQLTISIKQNDVKQNSFRSLISSLQYLKYLTDLNITLKFSSINLQGVGDELSKCKNLTFFTFHLIRSDDILAQPQELINGLVELPKLKVLYLNFQSILEDNNILTCCCNLLSKNTNIEKFNLQSEGFVIIEDKIIVEEQIKNLKSLKFHFRFQNQKIGYFTQFLQKCSQLNKLKLNLSNTDIKFEGLIELGKCIKTMSNLYSFQSDFSFGEQENQAFIQFFELLQQCQNLKRLKMRMWHVDLSSDACIQIAKQLAVFPKLTQLRFVISSLSQQTADSMVKILINNQLINLLAIGLNQVYGKSIKNLTKKSILKMRRLVHIQYNIY</sequence>
<dbReference type="KEGG" id="tet:TTHERM_00577010"/>
<gene>
    <name evidence="1" type="ORF">TTHERM_00577010</name>
</gene>
<keyword evidence="2" id="KW-1185">Reference proteome</keyword>
<dbReference type="HOGENOM" id="CLU_810098_0_0_1"/>
<accession>Q22V02</accession>
<protein>
    <recommendedName>
        <fullName evidence="3">Kinase domain protein</fullName>
    </recommendedName>
</protein>
<evidence type="ECO:0000313" key="1">
    <source>
        <dbReference type="EMBL" id="EAR89146.2"/>
    </source>
</evidence>
<reference evidence="2" key="1">
    <citation type="journal article" date="2006" name="PLoS Biol.">
        <title>Macronuclear genome sequence of the ciliate Tetrahymena thermophila, a model eukaryote.</title>
        <authorList>
            <person name="Eisen J.A."/>
            <person name="Coyne R.S."/>
            <person name="Wu M."/>
            <person name="Wu D."/>
            <person name="Thiagarajan M."/>
            <person name="Wortman J.R."/>
            <person name="Badger J.H."/>
            <person name="Ren Q."/>
            <person name="Amedeo P."/>
            <person name="Jones K.M."/>
            <person name="Tallon L.J."/>
            <person name="Delcher A.L."/>
            <person name="Salzberg S.L."/>
            <person name="Silva J.C."/>
            <person name="Haas B.J."/>
            <person name="Majoros W.H."/>
            <person name="Farzad M."/>
            <person name="Carlton J.M."/>
            <person name="Smith R.K. Jr."/>
            <person name="Garg J."/>
            <person name="Pearlman R.E."/>
            <person name="Karrer K.M."/>
            <person name="Sun L."/>
            <person name="Manning G."/>
            <person name="Elde N.C."/>
            <person name="Turkewitz A.P."/>
            <person name="Asai D.J."/>
            <person name="Wilkes D.E."/>
            <person name="Wang Y."/>
            <person name="Cai H."/>
            <person name="Collins K."/>
            <person name="Stewart B.A."/>
            <person name="Lee S.R."/>
            <person name="Wilamowska K."/>
            <person name="Weinberg Z."/>
            <person name="Ruzzo W.L."/>
            <person name="Wloga D."/>
            <person name="Gaertig J."/>
            <person name="Frankel J."/>
            <person name="Tsao C.-C."/>
            <person name="Gorovsky M.A."/>
            <person name="Keeling P.J."/>
            <person name="Waller R.F."/>
            <person name="Patron N.J."/>
            <person name="Cherry J.M."/>
            <person name="Stover N.A."/>
            <person name="Krieger C.J."/>
            <person name="del Toro C."/>
            <person name="Ryder H.F."/>
            <person name="Williamson S.C."/>
            <person name="Barbeau R.A."/>
            <person name="Hamilton E.P."/>
            <person name="Orias E."/>
        </authorList>
    </citation>
    <scope>NUCLEOTIDE SEQUENCE [LARGE SCALE GENOMIC DNA]</scope>
    <source>
        <strain evidence="2">SB210</strain>
    </source>
</reference>